<evidence type="ECO:0000256" key="1">
    <source>
        <dbReference type="SAM" id="Phobius"/>
    </source>
</evidence>
<evidence type="ECO:0000313" key="3">
    <source>
        <dbReference type="Proteomes" id="UP000247476"/>
    </source>
</evidence>
<feature type="transmembrane region" description="Helical" evidence="1">
    <location>
        <begin position="7"/>
        <end position="24"/>
    </location>
</feature>
<dbReference type="EMBL" id="QJVJ01000001">
    <property type="protein sequence ID" value="PYI57082.1"/>
    <property type="molecule type" value="Genomic_DNA"/>
</dbReference>
<protein>
    <submittedName>
        <fullName evidence="2">Uncharacterized protein</fullName>
    </submittedName>
</protein>
<keyword evidence="1" id="KW-1133">Transmembrane helix</keyword>
<name>A0A2V5KDP4_9BACL</name>
<gene>
    <name evidence="2" type="ORF">DLM86_01130</name>
</gene>
<dbReference type="OrthoDB" id="2619264at2"/>
<dbReference type="AlphaFoldDB" id="A0A2V5KDP4"/>
<keyword evidence="1" id="KW-0472">Membrane</keyword>
<dbReference type="RefSeq" id="WP_110838122.1">
    <property type="nucleotide sequence ID" value="NZ_QJVJ01000001.1"/>
</dbReference>
<accession>A0A2V5KDP4</accession>
<keyword evidence="3" id="KW-1185">Reference proteome</keyword>
<evidence type="ECO:0000313" key="2">
    <source>
        <dbReference type="EMBL" id="PYI57082.1"/>
    </source>
</evidence>
<feature type="transmembrane region" description="Helical" evidence="1">
    <location>
        <begin position="30"/>
        <end position="52"/>
    </location>
</feature>
<sequence>MKDGKSVLYMSLALGMLIYAVPRLDIGGGWTMPTVFGIVWIAFALLVVAAHLHRLLGVDEETKRELARVRHHSRRTREQWVAGKIRMLGSKK</sequence>
<comment type="caution">
    <text evidence="2">The sequence shown here is derived from an EMBL/GenBank/DDBJ whole genome shotgun (WGS) entry which is preliminary data.</text>
</comment>
<keyword evidence="1" id="KW-0812">Transmembrane</keyword>
<reference evidence="2 3" key="1">
    <citation type="submission" date="2018-05" db="EMBL/GenBank/DDBJ databases">
        <title>Paenibacillus flagellatus sp. nov., isolated from selenium mineral soil.</title>
        <authorList>
            <person name="Dai X."/>
        </authorList>
    </citation>
    <scope>NUCLEOTIDE SEQUENCE [LARGE SCALE GENOMIC DNA]</scope>
    <source>
        <strain evidence="2 3">DXL2</strain>
    </source>
</reference>
<organism evidence="2 3">
    <name type="scientific">Paenibacillus flagellatus</name>
    <dbReference type="NCBI Taxonomy" id="2211139"/>
    <lineage>
        <taxon>Bacteria</taxon>
        <taxon>Bacillati</taxon>
        <taxon>Bacillota</taxon>
        <taxon>Bacilli</taxon>
        <taxon>Bacillales</taxon>
        <taxon>Paenibacillaceae</taxon>
        <taxon>Paenibacillus</taxon>
    </lineage>
</organism>
<dbReference type="Proteomes" id="UP000247476">
    <property type="component" value="Unassembled WGS sequence"/>
</dbReference>
<proteinExistence type="predicted"/>